<dbReference type="KEGG" id="ngr:NAEGRDRAFT_72059"/>
<evidence type="ECO:0000313" key="1">
    <source>
        <dbReference type="EMBL" id="EFC40256.1"/>
    </source>
</evidence>
<proteinExistence type="predicted"/>
<dbReference type="OMA" id="PRMESSM"/>
<keyword evidence="2" id="KW-1185">Reference proteome</keyword>
<dbReference type="Proteomes" id="UP000006671">
    <property type="component" value="Unassembled WGS sequence"/>
</dbReference>
<evidence type="ECO:0000313" key="2">
    <source>
        <dbReference type="Proteomes" id="UP000006671"/>
    </source>
</evidence>
<name>D2VSU0_NAEGR</name>
<gene>
    <name evidence="1" type="ORF">NAEGRDRAFT_72059</name>
</gene>
<organism evidence="2">
    <name type="scientific">Naegleria gruberi</name>
    <name type="common">Amoeba</name>
    <dbReference type="NCBI Taxonomy" id="5762"/>
    <lineage>
        <taxon>Eukaryota</taxon>
        <taxon>Discoba</taxon>
        <taxon>Heterolobosea</taxon>
        <taxon>Tetramitia</taxon>
        <taxon>Eutetramitia</taxon>
        <taxon>Vahlkampfiidae</taxon>
        <taxon>Naegleria</taxon>
    </lineage>
</organism>
<protein>
    <submittedName>
        <fullName evidence="1">Predicted protein</fullName>
    </submittedName>
</protein>
<reference evidence="1 2" key="1">
    <citation type="journal article" date="2010" name="Cell">
        <title>The genome of Naegleria gruberi illuminates early eukaryotic versatility.</title>
        <authorList>
            <person name="Fritz-Laylin L.K."/>
            <person name="Prochnik S.E."/>
            <person name="Ginger M.L."/>
            <person name="Dacks J.B."/>
            <person name="Carpenter M.L."/>
            <person name="Field M.C."/>
            <person name="Kuo A."/>
            <person name="Paredez A."/>
            <person name="Chapman J."/>
            <person name="Pham J."/>
            <person name="Shu S."/>
            <person name="Neupane R."/>
            <person name="Cipriano M."/>
            <person name="Mancuso J."/>
            <person name="Tu H."/>
            <person name="Salamov A."/>
            <person name="Lindquist E."/>
            <person name="Shapiro H."/>
            <person name="Lucas S."/>
            <person name="Grigoriev I.V."/>
            <person name="Cande W.Z."/>
            <person name="Fulton C."/>
            <person name="Rokhsar D.S."/>
            <person name="Dawson S.C."/>
        </authorList>
    </citation>
    <scope>NUCLEOTIDE SEQUENCE [LARGE SCALE GENOMIC DNA]</scope>
    <source>
        <strain evidence="1 2">NEG-M</strain>
    </source>
</reference>
<dbReference type="EMBL" id="GG738894">
    <property type="protein sequence ID" value="EFC40256.1"/>
    <property type="molecule type" value="Genomic_DNA"/>
</dbReference>
<dbReference type="AlphaFoldDB" id="D2VSU0"/>
<dbReference type="GeneID" id="8854680"/>
<dbReference type="RefSeq" id="XP_002673000.1">
    <property type="nucleotide sequence ID" value="XM_002672954.1"/>
</dbReference>
<accession>D2VSU0</accession>
<dbReference type="OrthoDB" id="10379236at2759"/>
<dbReference type="VEuPathDB" id="AmoebaDB:NAEGRDRAFT_72059"/>
<sequence>MLAQHHPIIIGEEGTNIATDPITAESQLINLDHDSIETILSYCPNRGAYELQALKYTCKYYYNLFDGCCYCYQHDQEMDGKLENSDVGLNNINTSGKETIRNENLLKRIGNVYLPRLYFQIFIPNRLRVNSMVDMDVKPEEILPPFMKAMRKIFGKSMNQLSDSEFEVEVELSGANSSLLLDTLEDIVDKTKAVNVSDILSKSNVPKNGKQCKLYHLFGNNENEQDILKKHVTLHDLYTHWCSKHFLVNKRVNPFRLYGRMILHIHFATAYPIGFHSRLCRESSLFISNKVFRPRYMRNIKRDEIEFKHGSITHDYRKIFSMETNFESGQSLYICKILLYLLFRYKIIPRMESSMIDLKEIFEKENLRHIKSLTPAEQRNFMIVRENIIKNYRDRLISGRVKFPPNTQLLTDTKVNGTILPQFLTLASVETMNDKQRLEFLKQFYKHIYYSKLNLSDSIRQALFNKHGIEIKNNIFASSQIDNSISINFESIYFKRESAKVSHHKIIFPTFPTILIENLKEEMDYKMQQITRCGFLDKNYTKHCCFSRACGCCNGCGILACWCATSCCCYRSNPESDIMHETKRIGLPNWIGTAFQYVCCYQHRLFPVLDCTNLWNQCCTLWKGNSEIGYRYSDMYDD</sequence>
<dbReference type="InParanoid" id="D2VSU0"/>